<dbReference type="InterPro" id="IPR033932">
    <property type="entry name" value="YtcJ-like"/>
</dbReference>
<proteinExistence type="predicted"/>
<name>A0ABR7TTB2_9BACT</name>
<reference evidence="3 4" key="1">
    <citation type="submission" date="2020-09" db="EMBL/GenBank/DDBJ databases">
        <title>Genome sequences of type strains of Chitinophaga qingshengii and Chitinophaga varians.</title>
        <authorList>
            <person name="Kittiwongwattana C."/>
        </authorList>
    </citation>
    <scope>NUCLEOTIDE SEQUENCE [LARGE SCALE GENOMIC DNA]</scope>
    <source>
        <strain evidence="3 4">JCM 30026</strain>
    </source>
</reference>
<dbReference type="EMBL" id="JACVFC010000003">
    <property type="protein sequence ID" value="MBC9932848.1"/>
    <property type="molecule type" value="Genomic_DNA"/>
</dbReference>
<protein>
    <submittedName>
        <fullName evidence="3">Amidohydrolase</fullName>
    </submittedName>
</protein>
<evidence type="ECO:0000259" key="2">
    <source>
        <dbReference type="Pfam" id="PF07969"/>
    </source>
</evidence>
<keyword evidence="4" id="KW-1185">Reference proteome</keyword>
<feature type="signal peptide" evidence="1">
    <location>
        <begin position="1"/>
        <end position="17"/>
    </location>
</feature>
<dbReference type="PANTHER" id="PTHR22642">
    <property type="entry name" value="IMIDAZOLONEPROPIONASE"/>
    <property type="match status" value="1"/>
</dbReference>
<keyword evidence="1" id="KW-0732">Signal</keyword>
<comment type="caution">
    <text evidence="3">The sequence shown here is derived from an EMBL/GenBank/DDBJ whole genome shotgun (WGS) entry which is preliminary data.</text>
</comment>
<dbReference type="Gene3D" id="3.10.310.70">
    <property type="match status" value="1"/>
</dbReference>
<dbReference type="InterPro" id="IPR032466">
    <property type="entry name" value="Metal_Hydrolase"/>
</dbReference>
<dbReference type="RefSeq" id="WP_188089978.1">
    <property type="nucleotide sequence ID" value="NZ_JACVFC010000003.1"/>
</dbReference>
<dbReference type="Gene3D" id="2.30.40.10">
    <property type="entry name" value="Urease, subunit C, domain 1"/>
    <property type="match status" value="1"/>
</dbReference>
<accession>A0ABR7TTB2</accession>
<evidence type="ECO:0000313" key="3">
    <source>
        <dbReference type="EMBL" id="MBC9932848.1"/>
    </source>
</evidence>
<dbReference type="InterPro" id="IPR011059">
    <property type="entry name" value="Metal-dep_hydrolase_composite"/>
</dbReference>
<evidence type="ECO:0000313" key="4">
    <source>
        <dbReference type="Proteomes" id="UP000659124"/>
    </source>
</evidence>
<feature type="chain" id="PRO_5047445364" evidence="1">
    <location>
        <begin position="18"/>
        <end position="626"/>
    </location>
</feature>
<dbReference type="Proteomes" id="UP000659124">
    <property type="component" value="Unassembled WGS sequence"/>
</dbReference>
<sequence length="626" mass="68970">MKQTPLFLLLSLLAVLAFSRCNDNHEIADVILKGHVRTMEHDDANKLAECVAIRNGRIIFTGNFEEAKVNHYKEGTTQIVEYGDSALIMPAFVDAHAHVGLAAMTLPMADLAARPYGNVNDSNALVQAMQDYLRKNNLPDSDTTTVLIGNNYDDAQLAGNQQPTRFTLDRVSTTHPIYIMHVSGHMGVANTRFLNMMGIHNNTPPGLYAGGTIVKTRPQNSKDSIVTGLLLENANVHAMEIAMEISQKTAASSPAAKQAAKDSAVSRLLQAEYEWFKYGVTTICEGRAGAGTIELIAGANDADILKGDFIVLPDYDQNSNLGALKDKFFPGYYKHMKVPAVKFTFDGSPQGRDAYLSQPYLHPPIGQNNSYKGTPIYAYADALRKIDSVATYLDMPVHVHCNGDAAIDMVLNIFNHLKKQKNAKTGKSKLAHNIPNVIIHCQITRPEQLDSMKKLAAPLDGGTMPLVMESFFPTHVYLWGDWYKKEVLGTPRCNRIAPLGEAARKGLRYTIHTDAPITPPDLLTAVYAAVNRKTLDGDTTLGPDQRIPVYDALKAITTEAAYQWGEDTCKGKLVKGYKADIVVLSHDPVKVNPQMIRDAVKIMYTFKDGKQVYPALNNKQTLTQRK</sequence>
<feature type="domain" description="Amidohydrolase 3" evidence="2">
    <location>
        <begin position="87"/>
        <end position="613"/>
    </location>
</feature>
<dbReference type="Pfam" id="PF07969">
    <property type="entry name" value="Amidohydro_3"/>
    <property type="match status" value="1"/>
</dbReference>
<organism evidence="3 4">
    <name type="scientific">Chitinophaga qingshengii</name>
    <dbReference type="NCBI Taxonomy" id="1569794"/>
    <lineage>
        <taxon>Bacteria</taxon>
        <taxon>Pseudomonadati</taxon>
        <taxon>Bacteroidota</taxon>
        <taxon>Chitinophagia</taxon>
        <taxon>Chitinophagales</taxon>
        <taxon>Chitinophagaceae</taxon>
        <taxon>Chitinophaga</taxon>
    </lineage>
</organism>
<dbReference type="SUPFAM" id="SSF51338">
    <property type="entry name" value="Composite domain of metallo-dependent hydrolases"/>
    <property type="match status" value="1"/>
</dbReference>
<evidence type="ECO:0000256" key="1">
    <source>
        <dbReference type="SAM" id="SignalP"/>
    </source>
</evidence>
<gene>
    <name evidence="3" type="ORF">ICL07_20845</name>
</gene>
<dbReference type="SUPFAM" id="SSF51556">
    <property type="entry name" value="Metallo-dependent hydrolases"/>
    <property type="match status" value="1"/>
</dbReference>
<dbReference type="CDD" id="cd01300">
    <property type="entry name" value="YtcJ_like"/>
    <property type="match status" value="1"/>
</dbReference>
<dbReference type="InterPro" id="IPR013108">
    <property type="entry name" value="Amidohydro_3"/>
</dbReference>
<dbReference type="PANTHER" id="PTHR22642:SF2">
    <property type="entry name" value="PROTEIN LONG AFTER FAR-RED 3"/>
    <property type="match status" value="1"/>
</dbReference>
<dbReference type="Gene3D" id="3.20.20.140">
    <property type="entry name" value="Metal-dependent hydrolases"/>
    <property type="match status" value="1"/>
</dbReference>